<dbReference type="GO" id="GO:0006537">
    <property type="term" value="P:glutamate biosynthetic process"/>
    <property type="evidence" value="ECO:0007669"/>
    <property type="project" value="InterPro"/>
</dbReference>
<dbReference type="CDD" id="cd02808">
    <property type="entry name" value="GltS_FMN"/>
    <property type="match status" value="1"/>
</dbReference>
<dbReference type="PANTHER" id="PTHR43819">
    <property type="entry name" value="ARCHAEAL-TYPE GLUTAMATE SYNTHASE [NADPH]"/>
    <property type="match status" value="1"/>
</dbReference>
<dbReference type="InterPro" id="IPR027283">
    <property type="entry name" value="YerD"/>
</dbReference>
<name>A0A518D3M5_9BACT</name>
<dbReference type="PIRSF" id="PIRSF006429">
    <property type="entry name" value="GOGAT_lg_2"/>
    <property type="match status" value="1"/>
</dbReference>
<sequence>MLLPFLLISLGVFAAVGLASLAWAPAAWLFVLVVPLFVLGMWDALQTRKAVLRNFPVIGHFRYLFEMIRPEINQYFVESETDGRPIDRERRSIVYQRAKGVLDTLPFGTLREVYDPGYEWLDHSLAAHHGSVVEPRITIGGPDCKQPYSASLLNISAMSYGSLSGAAIRALNGGAKAGGFFHNTGEGGVSPHHLGPGGDICYQVGTGYFGSRGADGTFDPDAFARTASQPAIKLIELKLSQGAKPGHGGILPAAKITDEISAIRGVPKGADVLSPPSHSAFDGPRGLVRFIARLRDLSGGKPVGFKLCVGHPAEFVAICKAMVETNITPDFISVDGGEGGTGAAPLEFSNSVGSPLTDGLVLVHNALVGFGLRERIKIIASGKVITAFQMAQRLAAGADIINSARGFMLSLGCIQARRCNSNHCPVGVATQDPGLERGLVVADKQVRVERWHRETVEALCELLGAAGIEHPDHLRPHHIHRRLSHDRHATYAEIYEWLEPGQLLKSPHPERWATWMATSSADSFVPAPIGTWKGKEGDPEAEIELAAN</sequence>
<dbReference type="Pfam" id="PF01645">
    <property type="entry name" value="Glu_synthase"/>
    <property type="match status" value="1"/>
</dbReference>
<dbReference type="PIRSF" id="PIRSF500060">
    <property type="entry name" value="UCP500060"/>
    <property type="match status" value="1"/>
</dbReference>
<organism evidence="4 5">
    <name type="scientific">Rohdeia mirabilis</name>
    <dbReference type="NCBI Taxonomy" id="2528008"/>
    <lineage>
        <taxon>Bacteria</taxon>
        <taxon>Pseudomonadati</taxon>
        <taxon>Planctomycetota</taxon>
        <taxon>Planctomycetia</taxon>
        <taxon>Planctomycetia incertae sedis</taxon>
        <taxon>Rohdeia</taxon>
    </lineage>
</organism>
<comment type="similarity">
    <text evidence="1 2">Belongs to the glutamate synthase family.</text>
</comment>
<dbReference type="InterPro" id="IPR002932">
    <property type="entry name" value="Glu_synthdom"/>
</dbReference>
<dbReference type="AlphaFoldDB" id="A0A518D3M5"/>
<dbReference type="InterPro" id="IPR013785">
    <property type="entry name" value="Aldolase_TIM"/>
</dbReference>
<dbReference type="EMBL" id="CP036290">
    <property type="protein sequence ID" value="QDU86054.1"/>
    <property type="molecule type" value="Genomic_DNA"/>
</dbReference>
<dbReference type="EC" id="1.4.1.13" evidence="4"/>
<dbReference type="PANTHER" id="PTHR43819:SF1">
    <property type="entry name" value="ARCHAEAL-TYPE GLUTAMATE SYNTHASE [NADPH]"/>
    <property type="match status" value="1"/>
</dbReference>
<evidence type="ECO:0000256" key="1">
    <source>
        <dbReference type="ARBA" id="ARBA00009716"/>
    </source>
</evidence>
<gene>
    <name evidence="4" type="primary">gltA_3</name>
    <name evidence="4" type="ORF">Pla163_32030</name>
</gene>
<protein>
    <submittedName>
        <fullName evidence="4">Glutamate synthase [NADPH] large chain</fullName>
        <ecNumber evidence="4">1.4.1.13</ecNumber>
    </submittedName>
</protein>
<feature type="domain" description="Glutamate synthase" evidence="3">
    <location>
        <begin position="152"/>
        <end position="468"/>
    </location>
</feature>
<reference evidence="4 5" key="1">
    <citation type="submission" date="2019-02" db="EMBL/GenBank/DDBJ databases">
        <title>Deep-cultivation of Planctomycetes and their phenomic and genomic characterization uncovers novel biology.</title>
        <authorList>
            <person name="Wiegand S."/>
            <person name="Jogler M."/>
            <person name="Boedeker C."/>
            <person name="Pinto D."/>
            <person name="Vollmers J."/>
            <person name="Rivas-Marin E."/>
            <person name="Kohn T."/>
            <person name="Peeters S.H."/>
            <person name="Heuer A."/>
            <person name="Rast P."/>
            <person name="Oberbeckmann S."/>
            <person name="Bunk B."/>
            <person name="Jeske O."/>
            <person name="Meyerdierks A."/>
            <person name="Storesund J.E."/>
            <person name="Kallscheuer N."/>
            <person name="Luecker S."/>
            <person name="Lage O.M."/>
            <person name="Pohl T."/>
            <person name="Merkel B.J."/>
            <person name="Hornburger P."/>
            <person name="Mueller R.-W."/>
            <person name="Bruemmer F."/>
            <person name="Labrenz M."/>
            <person name="Spormann A.M."/>
            <person name="Op den Camp H."/>
            <person name="Overmann J."/>
            <person name="Amann R."/>
            <person name="Jetten M.S.M."/>
            <person name="Mascher T."/>
            <person name="Medema M.H."/>
            <person name="Devos D.P."/>
            <person name="Kaster A.-K."/>
            <person name="Ovreas L."/>
            <person name="Rohde M."/>
            <person name="Galperin M.Y."/>
            <person name="Jogler C."/>
        </authorList>
    </citation>
    <scope>NUCLEOTIDE SEQUENCE [LARGE SCALE GENOMIC DNA]</scope>
    <source>
        <strain evidence="4 5">Pla163</strain>
    </source>
</reference>
<dbReference type="SUPFAM" id="SSF51395">
    <property type="entry name" value="FMN-linked oxidoreductases"/>
    <property type="match status" value="1"/>
</dbReference>
<dbReference type="Proteomes" id="UP000319342">
    <property type="component" value="Chromosome"/>
</dbReference>
<dbReference type="GO" id="GO:0004355">
    <property type="term" value="F:glutamate synthase (NADPH) activity"/>
    <property type="evidence" value="ECO:0007669"/>
    <property type="project" value="UniProtKB-EC"/>
</dbReference>
<dbReference type="RefSeq" id="WP_145190586.1">
    <property type="nucleotide sequence ID" value="NZ_CP036290.1"/>
</dbReference>
<keyword evidence="4" id="KW-0560">Oxidoreductase</keyword>
<keyword evidence="5" id="KW-1185">Reference proteome</keyword>
<dbReference type="Gene3D" id="3.20.20.70">
    <property type="entry name" value="Aldolase class I"/>
    <property type="match status" value="1"/>
</dbReference>
<proteinExistence type="inferred from homology"/>
<evidence type="ECO:0000313" key="4">
    <source>
        <dbReference type="EMBL" id="QDU86054.1"/>
    </source>
</evidence>
<evidence type="ECO:0000259" key="3">
    <source>
        <dbReference type="Pfam" id="PF01645"/>
    </source>
</evidence>
<accession>A0A518D3M5</accession>
<evidence type="ECO:0000313" key="5">
    <source>
        <dbReference type="Proteomes" id="UP000319342"/>
    </source>
</evidence>
<evidence type="ECO:0000256" key="2">
    <source>
        <dbReference type="PIRNR" id="PIRNR006429"/>
    </source>
</evidence>
<dbReference type="OrthoDB" id="9758182at2"/>
<dbReference type="InterPro" id="IPR024188">
    <property type="entry name" value="GltB"/>
</dbReference>